<accession>A0A4Q9NQM0</accession>
<organism evidence="1 2">
    <name type="scientific">Dichomitus squalens</name>
    <dbReference type="NCBI Taxonomy" id="114155"/>
    <lineage>
        <taxon>Eukaryota</taxon>
        <taxon>Fungi</taxon>
        <taxon>Dikarya</taxon>
        <taxon>Basidiomycota</taxon>
        <taxon>Agaricomycotina</taxon>
        <taxon>Agaricomycetes</taxon>
        <taxon>Polyporales</taxon>
        <taxon>Polyporaceae</taxon>
        <taxon>Dichomitus</taxon>
    </lineage>
</organism>
<proteinExistence type="predicted"/>
<keyword evidence="2" id="KW-1185">Reference proteome</keyword>
<dbReference type="Proteomes" id="UP000292082">
    <property type="component" value="Unassembled WGS sequence"/>
</dbReference>
<protein>
    <submittedName>
        <fullName evidence="1">Uncharacterized protein</fullName>
    </submittedName>
</protein>
<evidence type="ECO:0000313" key="1">
    <source>
        <dbReference type="EMBL" id="TBU60169.1"/>
    </source>
</evidence>
<dbReference type="EMBL" id="ML145107">
    <property type="protein sequence ID" value="TBU60169.1"/>
    <property type="molecule type" value="Genomic_DNA"/>
</dbReference>
<gene>
    <name evidence="1" type="ORF">BD310DRAFT_350327</name>
</gene>
<evidence type="ECO:0000313" key="2">
    <source>
        <dbReference type="Proteomes" id="UP000292082"/>
    </source>
</evidence>
<sequence>MEVLWGGTFLMAIVLWLALSETDAWACDSDVVSWMFMASFAGESLEIGPRFAHYDWHIRTTYPLRSPRSDSTSRLSTSPTPRGRQLSRCVRVRARQIGTMTSSASHVRSSVIVDFLKCVRYTVRTYAYLQCTVSSFSRPDPDSVRRTRI</sequence>
<name>A0A4Q9NQM0_9APHY</name>
<reference evidence="1 2" key="1">
    <citation type="submission" date="2019-01" db="EMBL/GenBank/DDBJ databases">
        <title>Draft genome sequences of three monokaryotic isolates of the white-rot basidiomycete fungus Dichomitus squalens.</title>
        <authorList>
            <consortium name="DOE Joint Genome Institute"/>
            <person name="Lopez S.C."/>
            <person name="Andreopoulos B."/>
            <person name="Pangilinan J."/>
            <person name="Lipzen A."/>
            <person name="Riley R."/>
            <person name="Ahrendt S."/>
            <person name="Ng V."/>
            <person name="Barry K."/>
            <person name="Daum C."/>
            <person name="Grigoriev I.V."/>
            <person name="Hilden K.S."/>
            <person name="Makela M.R."/>
            <person name="de Vries R.P."/>
        </authorList>
    </citation>
    <scope>NUCLEOTIDE SEQUENCE [LARGE SCALE GENOMIC DNA]</scope>
    <source>
        <strain evidence="1 2">CBS 464.89</strain>
    </source>
</reference>
<dbReference type="AlphaFoldDB" id="A0A4Q9NQM0"/>